<dbReference type="KEGG" id="broo:brsh051_04960"/>
<feature type="compositionally biased region" description="Low complexity" evidence="1">
    <location>
        <begin position="50"/>
        <end position="69"/>
    </location>
</feature>
<dbReference type="InterPro" id="IPR042001">
    <property type="entry name" value="Sortase_F"/>
</dbReference>
<dbReference type="EMBL" id="AP028056">
    <property type="protein sequence ID" value="BEH01215.1"/>
    <property type="molecule type" value="Genomic_DNA"/>
</dbReference>
<feature type="region of interest" description="Disordered" evidence="1">
    <location>
        <begin position="47"/>
        <end position="82"/>
    </location>
</feature>
<evidence type="ECO:0000313" key="3">
    <source>
        <dbReference type="EMBL" id="BEH01215.1"/>
    </source>
</evidence>
<dbReference type="RefSeq" id="WP_286267250.1">
    <property type="nucleotide sequence ID" value="NZ_AP028056.1"/>
</dbReference>
<dbReference type="Gene3D" id="2.40.260.10">
    <property type="entry name" value="Sortase"/>
    <property type="match status" value="1"/>
</dbReference>
<protein>
    <recommendedName>
        <fullName evidence="5">Class F sortase</fullName>
    </recommendedName>
</protein>
<evidence type="ECO:0000256" key="1">
    <source>
        <dbReference type="SAM" id="MobiDB-lite"/>
    </source>
</evidence>
<gene>
    <name evidence="3" type="ORF">brsh051_04960</name>
</gene>
<keyword evidence="2" id="KW-0472">Membrane</keyword>
<reference evidence="3" key="1">
    <citation type="journal article" date="2024" name="Int. J. Syst. Evol. Microbiol.">
        <title>Brooklawnia propionicigenes sp. nov., a facultatively anaerobic, propionate-producing bacterium isolated from a methanogenic reactor treating waste from cattle farms.</title>
        <authorList>
            <person name="Akita Y."/>
            <person name="Ueki A."/>
            <person name="Tonouchi A."/>
            <person name="Sugawara Y."/>
            <person name="Honma S."/>
            <person name="Kaku N."/>
            <person name="Ueki K."/>
        </authorList>
    </citation>
    <scope>NUCLEOTIDE SEQUENCE</scope>
    <source>
        <strain evidence="3">SH051</strain>
    </source>
</reference>
<dbReference type="AlphaFoldDB" id="A0AAN0KGM6"/>
<evidence type="ECO:0000256" key="2">
    <source>
        <dbReference type="SAM" id="Phobius"/>
    </source>
</evidence>
<dbReference type="Proteomes" id="UP001431656">
    <property type="component" value="Chromosome"/>
</dbReference>
<evidence type="ECO:0000313" key="4">
    <source>
        <dbReference type="Proteomes" id="UP001431656"/>
    </source>
</evidence>
<keyword evidence="2" id="KW-0812">Transmembrane</keyword>
<keyword evidence="4" id="KW-1185">Reference proteome</keyword>
<dbReference type="CDD" id="cd05829">
    <property type="entry name" value="Sortase_F"/>
    <property type="match status" value="1"/>
</dbReference>
<keyword evidence="2" id="KW-1133">Transmembrane helix</keyword>
<name>A0AAN0KGM6_9ACTN</name>
<feature type="transmembrane region" description="Helical" evidence="2">
    <location>
        <begin position="7"/>
        <end position="27"/>
    </location>
</feature>
<proteinExistence type="predicted"/>
<organism evidence="3 4">
    <name type="scientific">Brooklawnia propionicigenes</name>
    <dbReference type="NCBI Taxonomy" id="3041175"/>
    <lineage>
        <taxon>Bacteria</taxon>
        <taxon>Bacillati</taxon>
        <taxon>Actinomycetota</taxon>
        <taxon>Actinomycetes</taxon>
        <taxon>Propionibacteriales</taxon>
        <taxon>Propionibacteriaceae</taxon>
        <taxon>Brooklawnia</taxon>
    </lineage>
</organism>
<sequence>MPHRNTRIAIVIVVIVLIAGLAIMVGVRLHQPGDTNQVALGEPSQIAAGPETSQASETTEPATSTSAVPESCPSDPQPIASPVQMTLIGHGMELPMLSLGMDASGAAPEAPPGNEGYTVAWFNQGPLVGSSEGKAVLSSHTFQYGGALGNQLNNGLLSLGDIVKISGSDGSAACYRYSGSTHVMVADYDPTSDILYDYYGDPKFALIVCSDYTSGGDALGRMIYYGDLIGGDEAAQVGGGS</sequence>
<accession>A0AAN0KGM6</accession>
<evidence type="ECO:0008006" key="5">
    <source>
        <dbReference type="Google" id="ProtNLM"/>
    </source>
</evidence>
<dbReference type="InterPro" id="IPR023365">
    <property type="entry name" value="Sortase_dom-sf"/>
</dbReference>